<dbReference type="GO" id="GO:0003954">
    <property type="term" value="F:NADH dehydrogenase activity"/>
    <property type="evidence" value="ECO:0007669"/>
    <property type="project" value="TreeGrafter"/>
</dbReference>
<evidence type="ECO:0000256" key="16">
    <source>
        <dbReference type="RuleBase" id="RU003404"/>
    </source>
</evidence>
<accession>A0A482DRG6</accession>
<evidence type="ECO:0000256" key="11">
    <source>
        <dbReference type="ARBA" id="ARBA00023027"/>
    </source>
</evidence>
<keyword evidence="4 16" id="KW-0813">Transport</keyword>
<keyword evidence="7" id="KW-0999">Mitochondrion inner membrane</keyword>
<feature type="domain" description="NADH-Ubiquinone oxidoreductase (complex I) chain 5 N-terminal" evidence="18">
    <location>
        <begin position="70"/>
        <end position="120"/>
    </location>
</feature>
<keyword evidence="14 16" id="KW-0472">Membrane</keyword>
<geneLocation type="mitochondrion" evidence="20"/>
<feature type="transmembrane region" description="Helical" evidence="16">
    <location>
        <begin position="119"/>
        <end position="136"/>
    </location>
</feature>
<dbReference type="InterPro" id="IPR018393">
    <property type="entry name" value="NADHpl_OxRdtase_5_subgr"/>
</dbReference>
<dbReference type="InterPro" id="IPR010934">
    <property type="entry name" value="NADH_DH_su5_C"/>
</dbReference>
<evidence type="ECO:0000256" key="12">
    <source>
        <dbReference type="ARBA" id="ARBA00023075"/>
    </source>
</evidence>
<dbReference type="InterPro" id="IPR001516">
    <property type="entry name" value="Proton_antipo_N"/>
</dbReference>
<feature type="transmembrane region" description="Helical" evidence="16">
    <location>
        <begin position="86"/>
        <end position="107"/>
    </location>
</feature>
<feature type="transmembrane region" description="Helical" evidence="16">
    <location>
        <begin position="585"/>
        <end position="604"/>
    </location>
</feature>
<organism evidence="20">
    <name type="scientific">Piranga ludoviciana</name>
    <name type="common">Western tanager</name>
    <name type="synonym">Tanagra ludoviciana</name>
    <dbReference type="NCBI Taxonomy" id="63520"/>
    <lineage>
        <taxon>Eukaryota</taxon>
        <taxon>Metazoa</taxon>
        <taxon>Chordata</taxon>
        <taxon>Craniata</taxon>
        <taxon>Vertebrata</taxon>
        <taxon>Euteleostomi</taxon>
        <taxon>Archelosauria</taxon>
        <taxon>Archosauria</taxon>
        <taxon>Dinosauria</taxon>
        <taxon>Saurischia</taxon>
        <taxon>Theropoda</taxon>
        <taxon>Coelurosauria</taxon>
        <taxon>Aves</taxon>
        <taxon>Neognathae</taxon>
        <taxon>Neoaves</taxon>
        <taxon>Telluraves</taxon>
        <taxon>Australaves</taxon>
        <taxon>Passeriformes</taxon>
        <taxon>Cardinalidae</taxon>
        <taxon>Piranga</taxon>
    </lineage>
</organism>
<protein>
    <recommendedName>
        <fullName evidence="3 16">NADH-ubiquinone oxidoreductase chain 5</fullName>
        <ecNumber evidence="2 16">7.1.1.2</ecNumber>
    </recommendedName>
</protein>
<keyword evidence="8" id="KW-1278">Translocase</keyword>
<dbReference type="PANTHER" id="PTHR42829:SF2">
    <property type="entry name" value="NADH-UBIQUINONE OXIDOREDUCTASE CHAIN 5"/>
    <property type="match status" value="1"/>
</dbReference>
<dbReference type="PRINTS" id="PR01434">
    <property type="entry name" value="NADHDHGNASE5"/>
</dbReference>
<dbReference type="Pfam" id="PF06455">
    <property type="entry name" value="NADH5_C"/>
    <property type="match status" value="1"/>
</dbReference>
<feature type="transmembrane region" description="Helical" evidence="16">
    <location>
        <begin position="40"/>
        <end position="58"/>
    </location>
</feature>
<dbReference type="GO" id="GO:0005743">
    <property type="term" value="C:mitochondrial inner membrane"/>
    <property type="evidence" value="ECO:0007669"/>
    <property type="project" value="UniProtKB-SubCell"/>
</dbReference>
<evidence type="ECO:0000313" key="20">
    <source>
        <dbReference type="EMBL" id="QBM10095.1"/>
    </source>
</evidence>
<keyword evidence="13 16" id="KW-0496">Mitochondrion</keyword>
<dbReference type="PANTHER" id="PTHR42829">
    <property type="entry name" value="NADH-UBIQUINONE OXIDOREDUCTASE CHAIN 5"/>
    <property type="match status" value="1"/>
</dbReference>
<feature type="transmembrane region" description="Helical" evidence="16">
    <location>
        <begin position="173"/>
        <end position="192"/>
    </location>
</feature>
<keyword evidence="11 16" id="KW-0520">NAD</keyword>
<feature type="transmembrane region" description="Helical" evidence="16">
    <location>
        <begin position="274"/>
        <end position="295"/>
    </location>
</feature>
<dbReference type="InterPro" id="IPR003945">
    <property type="entry name" value="NU5C-like"/>
</dbReference>
<dbReference type="NCBIfam" id="TIGR01974">
    <property type="entry name" value="NDH_I_L"/>
    <property type="match status" value="1"/>
</dbReference>
<feature type="transmembrane region" description="Helical" evidence="16">
    <location>
        <begin position="372"/>
        <end position="392"/>
    </location>
</feature>
<evidence type="ECO:0000256" key="8">
    <source>
        <dbReference type="ARBA" id="ARBA00022967"/>
    </source>
</evidence>
<feature type="transmembrane region" description="Helical" evidence="16">
    <location>
        <begin position="242"/>
        <end position="262"/>
    </location>
</feature>
<dbReference type="GO" id="GO:0008137">
    <property type="term" value="F:NADH dehydrogenase (ubiquinone) activity"/>
    <property type="evidence" value="ECO:0007669"/>
    <property type="project" value="UniProtKB-EC"/>
</dbReference>
<dbReference type="AlphaFoldDB" id="A0A482DRG6"/>
<evidence type="ECO:0000259" key="19">
    <source>
        <dbReference type="Pfam" id="PF06455"/>
    </source>
</evidence>
<keyword evidence="10 16" id="KW-1133">Transmembrane helix</keyword>
<evidence type="ECO:0000256" key="4">
    <source>
        <dbReference type="ARBA" id="ARBA00022448"/>
    </source>
</evidence>
<keyword evidence="6 16" id="KW-0812">Transmembrane</keyword>
<proteinExistence type="inferred from homology"/>
<dbReference type="Pfam" id="PF00662">
    <property type="entry name" value="Proton_antipo_N"/>
    <property type="match status" value="1"/>
</dbReference>
<dbReference type="GO" id="GO:0015990">
    <property type="term" value="P:electron transport coupled proton transport"/>
    <property type="evidence" value="ECO:0007669"/>
    <property type="project" value="TreeGrafter"/>
</dbReference>
<feature type="domain" description="NADH dehydrogenase subunit 5 C-terminal" evidence="19">
    <location>
        <begin position="423"/>
        <end position="602"/>
    </location>
</feature>
<keyword evidence="12 16" id="KW-0830">Ubiquinone</keyword>
<comment type="similarity">
    <text evidence="16">Belongs to the complex I subunit 5 family.</text>
</comment>
<evidence type="ECO:0000259" key="17">
    <source>
        <dbReference type="Pfam" id="PF00361"/>
    </source>
</evidence>
<evidence type="ECO:0000256" key="3">
    <source>
        <dbReference type="ARBA" id="ARBA00021096"/>
    </source>
</evidence>
<gene>
    <name evidence="20" type="primary">ND5</name>
</gene>
<evidence type="ECO:0000256" key="2">
    <source>
        <dbReference type="ARBA" id="ARBA00012944"/>
    </source>
</evidence>
<keyword evidence="9" id="KW-0249">Electron transport</keyword>
<name>A0A482DRG6_PIRLU</name>
<evidence type="ECO:0000256" key="1">
    <source>
        <dbReference type="ARBA" id="ARBA00004448"/>
    </source>
</evidence>
<dbReference type="EMBL" id="MH700645">
    <property type="protein sequence ID" value="QBM10095.1"/>
    <property type="molecule type" value="Genomic_DNA"/>
</dbReference>
<evidence type="ECO:0000256" key="13">
    <source>
        <dbReference type="ARBA" id="ARBA00023128"/>
    </source>
</evidence>
<evidence type="ECO:0000256" key="14">
    <source>
        <dbReference type="ARBA" id="ARBA00023136"/>
    </source>
</evidence>
<evidence type="ECO:0000256" key="7">
    <source>
        <dbReference type="ARBA" id="ARBA00022792"/>
    </source>
</evidence>
<feature type="transmembrane region" description="Helical" evidence="16">
    <location>
        <begin position="455"/>
        <end position="474"/>
    </location>
</feature>
<evidence type="ECO:0000256" key="5">
    <source>
        <dbReference type="ARBA" id="ARBA00022660"/>
    </source>
</evidence>
<feature type="transmembrane region" description="Helical" evidence="16">
    <location>
        <begin position="142"/>
        <end position="161"/>
    </location>
</feature>
<keyword evidence="5" id="KW-0679">Respiratory chain</keyword>
<sequence>MDLSLILNTSMLLTLAVLSTPILFPLLSNNLKNTPNTITNTVKASFLISLIPMTIYIHSGTESLTSLWEWKFIMNFKIPISLKMDFYSLTFFPIALFVSWSILQFATWYMASDPYITKFFTYLLFFLIAMLILIIANNLFVLFIGWEGVGIMSFLLISWWYGRAEANTAALQAVLYNRVGDIGLILCMAWLASATNTWEIQQLPTSPQTPTLPLLGLILAATGKSAQFGLHPWLPAAMEGPTPVSALLHSSTMVVAGIFLLIRTHPLFNNNQTAMTLCLCLGALSTLFAATCALTQNDIKKIIAFSTSSQLGLMMVTIGLNLPELAFLHISTHAFFKAMLFLCSGSIIHSLNGEQDIRKMGGLQKMLPTTTACLTIGNLALMGTPFLAGFYSKDQIIESLSTSYLNTWALVLTLLATSFTAVYTIRMTTLVQTGSVRIPPLTPMNENNPAVTSPITRLALGSILAGFLITSFIIPTKTPSMTMPLYIKMTALIVTALGIALALEISKMTQTLILTKQTSFSNFSTSLGYFNPLTHRLSMTNLLSGGQNIASHLIDLSWYKMLGPEGLAKLQLTATKTATTLHSGLIKPYLGSFALSILIILMSSY</sequence>
<feature type="transmembrane region" description="Helical" evidence="16">
    <location>
        <begin position="212"/>
        <end position="230"/>
    </location>
</feature>
<evidence type="ECO:0000256" key="9">
    <source>
        <dbReference type="ARBA" id="ARBA00022982"/>
    </source>
</evidence>
<evidence type="ECO:0000256" key="15">
    <source>
        <dbReference type="ARBA" id="ARBA00049551"/>
    </source>
</evidence>
<evidence type="ECO:0000256" key="6">
    <source>
        <dbReference type="ARBA" id="ARBA00022692"/>
    </source>
</evidence>
<dbReference type="EC" id="7.1.1.2" evidence="2 16"/>
<dbReference type="Pfam" id="PF00361">
    <property type="entry name" value="Proton_antipo_M"/>
    <property type="match status" value="1"/>
</dbReference>
<evidence type="ECO:0000256" key="10">
    <source>
        <dbReference type="ARBA" id="ARBA00022989"/>
    </source>
</evidence>
<feature type="transmembrane region" description="Helical" evidence="16">
    <location>
        <begin position="334"/>
        <end position="351"/>
    </location>
</feature>
<comment type="function">
    <text evidence="16">Core subunit of the mitochondrial membrane respiratory chain NADH dehydrogenase (Complex I) which catalyzes electron transfer from NADH through the respiratory chain, using ubiquinone as an electron acceptor. Essential for the catalytic activity and assembly of complex I.</text>
</comment>
<reference evidence="20" key="1">
    <citation type="submission" date="2018-07" db="EMBL/GenBank/DDBJ databases">
        <title>Mitochondrial genomes of Piranga tanagers.</title>
        <authorList>
            <person name="Campillo L.C."/>
            <person name="Burns K.J."/>
            <person name="Moyle R.G."/>
            <person name="Manthey J.D."/>
        </authorList>
    </citation>
    <scope>NUCLEOTIDE SEQUENCE</scope>
    <source>
        <strain evidence="20">Sdsu2650</strain>
    </source>
</reference>
<feature type="domain" description="NADH:quinone oxidoreductase/Mrp antiporter transmembrane" evidence="17">
    <location>
        <begin position="136"/>
        <end position="417"/>
    </location>
</feature>
<feature type="transmembrane region" description="Helical" evidence="16">
    <location>
        <begin position="404"/>
        <end position="425"/>
    </location>
</feature>
<feature type="transmembrane region" description="Helical" evidence="16">
    <location>
        <begin position="6"/>
        <end position="28"/>
    </location>
</feature>
<feature type="transmembrane region" description="Helical" evidence="16">
    <location>
        <begin position="302"/>
        <end position="322"/>
    </location>
</feature>
<feature type="transmembrane region" description="Helical" evidence="16">
    <location>
        <begin position="486"/>
        <end position="506"/>
    </location>
</feature>
<dbReference type="GO" id="GO:0042773">
    <property type="term" value="P:ATP synthesis coupled electron transport"/>
    <property type="evidence" value="ECO:0007669"/>
    <property type="project" value="InterPro"/>
</dbReference>
<evidence type="ECO:0000259" key="18">
    <source>
        <dbReference type="Pfam" id="PF00662"/>
    </source>
</evidence>
<comment type="subcellular location">
    <subcellularLocation>
        <location evidence="1">Mitochondrion inner membrane</location>
        <topology evidence="1">Multi-pass membrane protein</topology>
    </subcellularLocation>
</comment>
<comment type="catalytic activity">
    <reaction evidence="15 16">
        <text>a ubiquinone + NADH + 5 H(+)(in) = a ubiquinol + NAD(+) + 4 H(+)(out)</text>
        <dbReference type="Rhea" id="RHEA:29091"/>
        <dbReference type="Rhea" id="RHEA-COMP:9565"/>
        <dbReference type="Rhea" id="RHEA-COMP:9566"/>
        <dbReference type="ChEBI" id="CHEBI:15378"/>
        <dbReference type="ChEBI" id="CHEBI:16389"/>
        <dbReference type="ChEBI" id="CHEBI:17976"/>
        <dbReference type="ChEBI" id="CHEBI:57540"/>
        <dbReference type="ChEBI" id="CHEBI:57945"/>
        <dbReference type="EC" id="7.1.1.2"/>
    </reaction>
</comment>
<dbReference type="InterPro" id="IPR001750">
    <property type="entry name" value="ND/Mrp_TM"/>
</dbReference>